<dbReference type="RefSeq" id="WP_125815203.1">
    <property type="nucleotide sequence ID" value="NZ_JASITI010000006.1"/>
</dbReference>
<reference evidence="1 2" key="1">
    <citation type="submission" date="2023-05" db="EMBL/GenBank/DDBJ databases">
        <title>Sequencing and Assembly of Streptomyces sp. NP73.</title>
        <authorList>
            <person name="Konwar A.N."/>
            <person name="Saikia K."/>
            <person name="Thakur D."/>
        </authorList>
    </citation>
    <scope>NUCLEOTIDE SEQUENCE [LARGE SCALE GENOMIC DNA]</scope>
    <source>
        <strain evidence="1 2">NP73</strain>
    </source>
</reference>
<dbReference type="Proteomes" id="UP001223390">
    <property type="component" value="Unassembled WGS sequence"/>
</dbReference>
<name>A0ABT7GR70_9ACTN</name>
<dbReference type="Gene3D" id="3.40.630.30">
    <property type="match status" value="1"/>
</dbReference>
<keyword evidence="2" id="KW-1185">Reference proteome</keyword>
<accession>A0ABT7GR70</accession>
<proteinExistence type="predicted"/>
<organism evidence="1 2">
    <name type="scientific">Streptomyces katrae</name>
    <dbReference type="NCBI Taxonomy" id="68223"/>
    <lineage>
        <taxon>Bacteria</taxon>
        <taxon>Bacillati</taxon>
        <taxon>Actinomycetota</taxon>
        <taxon>Actinomycetes</taxon>
        <taxon>Kitasatosporales</taxon>
        <taxon>Streptomycetaceae</taxon>
        <taxon>Streptomyces</taxon>
    </lineage>
</organism>
<evidence type="ECO:0000313" key="1">
    <source>
        <dbReference type="EMBL" id="MDK9495405.1"/>
    </source>
</evidence>
<evidence type="ECO:0000313" key="2">
    <source>
        <dbReference type="Proteomes" id="UP001223390"/>
    </source>
</evidence>
<dbReference type="EMBL" id="JASITI010000006">
    <property type="protein sequence ID" value="MDK9495405.1"/>
    <property type="molecule type" value="Genomic_DNA"/>
</dbReference>
<gene>
    <name evidence="1" type="ORF">QEZ40_006053</name>
</gene>
<protein>
    <submittedName>
        <fullName evidence="1">Uncharacterized protein</fullName>
    </submittedName>
</protein>
<comment type="caution">
    <text evidence="1">The sequence shown here is derived from an EMBL/GenBank/DDBJ whole genome shotgun (WGS) entry which is preliminary data.</text>
</comment>
<sequence>MFFPHTETRRVVLCPAGADDAAAAYEVLLRLGAAGLPVLDVFVKTFGEGLSACFLVRDKDTDEVVGLSTVSAVNPAGHLRIEVHLTGETAGEISGEVHALTANFAFSMWRTRKVYIHRTSPDISAIGFGGEHDPMVRTEAVLPDHTYFHGKLWDVHVLAIHREDWNTHGVALLEKIV</sequence>